<dbReference type="InterPro" id="IPR032675">
    <property type="entry name" value="LRR_dom_sf"/>
</dbReference>
<dbReference type="PROSITE" id="PS51450">
    <property type="entry name" value="LRR"/>
    <property type="match status" value="4"/>
</dbReference>
<dbReference type="AlphaFoldDB" id="A0A6J1LAK4"/>
<feature type="region of interest" description="Disordered" evidence="3">
    <location>
        <begin position="762"/>
        <end position="795"/>
    </location>
</feature>
<keyword evidence="1" id="KW-0433">Leucine-rich repeat</keyword>
<dbReference type="SMART" id="SM00369">
    <property type="entry name" value="LRR_TYP"/>
    <property type="match status" value="9"/>
</dbReference>
<proteinExistence type="predicted"/>
<keyword evidence="5" id="KW-0732">Signal</keyword>
<evidence type="ECO:0000256" key="3">
    <source>
        <dbReference type="SAM" id="MobiDB-lite"/>
    </source>
</evidence>
<dbReference type="InterPro" id="IPR001611">
    <property type="entry name" value="Leu-rich_rpt"/>
</dbReference>
<name>A0A6J1LAK4_DROHY</name>
<dbReference type="Proteomes" id="UP000504633">
    <property type="component" value="Unplaced"/>
</dbReference>
<dbReference type="SUPFAM" id="SSF52058">
    <property type="entry name" value="L domain-like"/>
    <property type="match status" value="1"/>
</dbReference>
<organism evidence="6 7">
    <name type="scientific">Drosophila hydei</name>
    <name type="common">Fruit fly</name>
    <dbReference type="NCBI Taxonomy" id="7224"/>
    <lineage>
        <taxon>Eukaryota</taxon>
        <taxon>Metazoa</taxon>
        <taxon>Ecdysozoa</taxon>
        <taxon>Arthropoda</taxon>
        <taxon>Hexapoda</taxon>
        <taxon>Insecta</taxon>
        <taxon>Pterygota</taxon>
        <taxon>Neoptera</taxon>
        <taxon>Endopterygota</taxon>
        <taxon>Diptera</taxon>
        <taxon>Brachycera</taxon>
        <taxon>Muscomorpha</taxon>
        <taxon>Ephydroidea</taxon>
        <taxon>Drosophilidae</taxon>
        <taxon>Drosophila</taxon>
    </lineage>
</organism>
<feature type="region of interest" description="Disordered" evidence="3">
    <location>
        <begin position="999"/>
        <end position="1029"/>
    </location>
</feature>
<accession>A0A6J1LAK4</accession>
<dbReference type="Pfam" id="PF13855">
    <property type="entry name" value="LRR_8"/>
    <property type="match status" value="2"/>
</dbReference>
<keyword evidence="4" id="KW-0472">Membrane</keyword>
<dbReference type="KEGG" id="dhe:111594628"/>
<feature type="compositionally biased region" description="Basic and acidic residues" evidence="3">
    <location>
        <begin position="765"/>
        <end position="790"/>
    </location>
</feature>
<keyword evidence="4" id="KW-0812">Transmembrane</keyword>
<dbReference type="FunFam" id="3.80.10.10:FF:001361">
    <property type="entry name" value="2mit, isoform A"/>
    <property type="match status" value="1"/>
</dbReference>
<feature type="signal peptide" evidence="5">
    <location>
        <begin position="1"/>
        <end position="18"/>
    </location>
</feature>
<feature type="compositionally biased region" description="Low complexity" evidence="3">
    <location>
        <begin position="1011"/>
        <end position="1022"/>
    </location>
</feature>
<protein>
    <submittedName>
        <fullName evidence="7">Uncharacterized protein LOC111594628</fullName>
    </submittedName>
</protein>
<dbReference type="OrthoDB" id="28057at2759"/>
<keyword evidence="2" id="KW-0677">Repeat</keyword>
<keyword evidence="6" id="KW-1185">Reference proteome</keyword>
<evidence type="ECO:0000256" key="4">
    <source>
        <dbReference type="SAM" id="Phobius"/>
    </source>
</evidence>
<evidence type="ECO:0000256" key="5">
    <source>
        <dbReference type="SAM" id="SignalP"/>
    </source>
</evidence>
<evidence type="ECO:0000313" key="6">
    <source>
        <dbReference type="Proteomes" id="UP000504633"/>
    </source>
</evidence>
<dbReference type="OMA" id="LMHKGDN"/>
<feature type="compositionally biased region" description="Polar residues" evidence="3">
    <location>
        <begin position="1076"/>
        <end position="1088"/>
    </location>
</feature>
<sequence>MLLGLSFIWALLLCSAQALSLTNVAAEQEERKLALAQHLSFLGVRRMLRDEHAPAHYKAELRYQHKRETQPREKREAAAASLLNLTRQGLSVYDSQQNYQGQFELVNRLDLSHNRLSSLQLQNFTQLQQLHACNNTLTVLPAVSGTLITLDLSGNQLSQLSGSFFEQRMPQLKQLNLAHNRLGGAIARQAFYNLIGLETLLLSWNNITDIDYETFLALPNLQHLDLSHNQLSGSAIRALQGIPDLVSLSIAYNPQVGAAMQEFVASWSLKELDASGTGLCQVPAALAQSVRTLKLSHNWLQSINCGDLDSYPLLQYLDLSYSHVAQLEDDALGRLELLELLFLDHNSLMRVPNSLPTSLEHLFLQHNSIMELQPQAFVGLKNLKTLDLSGNRLMFLPALPLPQLLTLNLQSSGIESVSQSIVHTLPQLRDLLLEDNPVRCSDLLGIAEWASPCRSVDLGRTLGRIDLKRRYVQLGNFYDSFSPTCGGVANELDTADEEAVQQAKSMPPTCGITATTAATTATTMPATMPKVQKSKAAAATQTNAMQSSGNNIALLTTKTLGPAETTSLAQLQRQQMPGMPTEIITTTAAATATTIATAAAVGVPSLQHAAKRTSILASSSPTPPATTTTITTAPTRLAKPTNISNVAAVAATQLDVPQTILALISSDVASKQKLAKSVLKQTATTESTAATTVAAEMPSDTAGQEPQPIHKHATLQLHIKDRHLIGTPLLMHKGDNLLIDAEQLLLPGTATVADAETLAASQRQEATDKRQAEAIKGDTKASARADPEHAKLKKKPSLSIKKMTYSTKHAAATIKTTAAATETTATVTQSTRPQHQHQHSSVNTPNEFKQELSTFAQLKAFVELKTEASKSAQLLATRLSPQQTLNGSHPGLMLLLACILVIVLLAGLAHVYRCELPWQRGPRAGHQRPHHQRQLNENDDVHSFLHYQGSGQADPARLGAWHHSTRREAPYSSPLHNLQARELQREQQKLQFYSASLADSSIGSGSGSGCSSGSSRSSLHSPSNEDSYYIEMAPSSPMTAASDMSHLPMELLGSSNSNSSGAHTDPAAATHLGNGLTPTASTLRSMSSKLMAPSTRRLGIW</sequence>
<feature type="chain" id="PRO_5026769829" evidence="5">
    <location>
        <begin position="19"/>
        <end position="1101"/>
    </location>
</feature>
<feature type="region of interest" description="Disordered" evidence="3">
    <location>
        <begin position="1049"/>
        <end position="1101"/>
    </location>
</feature>
<dbReference type="GeneID" id="111594628"/>
<feature type="compositionally biased region" description="Low complexity" evidence="3">
    <location>
        <begin position="1051"/>
        <end position="1061"/>
    </location>
</feature>
<dbReference type="Gene3D" id="3.80.10.10">
    <property type="entry name" value="Ribonuclease Inhibitor"/>
    <property type="match status" value="3"/>
</dbReference>
<dbReference type="PRINTS" id="PR00019">
    <property type="entry name" value="LEURICHRPT"/>
</dbReference>
<dbReference type="InterPro" id="IPR003591">
    <property type="entry name" value="Leu-rich_rpt_typical-subtyp"/>
</dbReference>
<evidence type="ECO:0000256" key="2">
    <source>
        <dbReference type="ARBA" id="ARBA00022737"/>
    </source>
</evidence>
<dbReference type="PANTHER" id="PTHR24366">
    <property type="entry name" value="IG(IMMUNOGLOBULIN) AND LRR(LEUCINE RICH REPEAT) DOMAINS"/>
    <property type="match status" value="1"/>
</dbReference>
<keyword evidence="4" id="KW-1133">Transmembrane helix</keyword>
<dbReference type="CTD" id="41616"/>
<gene>
    <name evidence="7" type="primary">LOC111594628</name>
</gene>
<dbReference type="RefSeq" id="XP_023163787.2">
    <property type="nucleotide sequence ID" value="XM_023308019.2"/>
</dbReference>
<feature type="transmembrane region" description="Helical" evidence="4">
    <location>
        <begin position="891"/>
        <end position="912"/>
    </location>
</feature>
<evidence type="ECO:0000313" key="7">
    <source>
        <dbReference type="RefSeq" id="XP_023163787.2"/>
    </source>
</evidence>
<reference evidence="7" key="1">
    <citation type="submission" date="2025-08" db="UniProtKB">
        <authorList>
            <consortium name="RefSeq"/>
        </authorList>
    </citation>
    <scope>IDENTIFICATION</scope>
    <source>
        <strain evidence="7">15085-1641.00</strain>
        <tissue evidence="7">Whole body</tissue>
    </source>
</reference>
<evidence type="ECO:0000256" key="1">
    <source>
        <dbReference type="ARBA" id="ARBA00022614"/>
    </source>
</evidence>
<dbReference type="PANTHER" id="PTHR24366:SF96">
    <property type="entry name" value="LEUCINE RICH REPEAT CONTAINING 53"/>
    <property type="match status" value="1"/>
</dbReference>